<dbReference type="EMBL" id="NKCK01000002">
    <property type="protein sequence ID" value="RSM15880.1"/>
    <property type="molecule type" value="Genomic_DNA"/>
</dbReference>
<dbReference type="AlphaFoldDB" id="A0A428UNT8"/>
<protein>
    <recommendedName>
        <fullName evidence="4">Transmembrane protein</fullName>
    </recommendedName>
</protein>
<keyword evidence="1" id="KW-0472">Membrane</keyword>
<organism evidence="2 3">
    <name type="scientific">Fusarium oligoseptatum</name>
    <dbReference type="NCBI Taxonomy" id="2604345"/>
    <lineage>
        <taxon>Eukaryota</taxon>
        <taxon>Fungi</taxon>
        <taxon>Dikarya</taxon>
        <taxon>Ascomycota</taxon>
        <taxon>Pezizomycotina</taxon>
        <taxon>Sordariomycetes</taxon>
        <taxon>Hypocreomycetidae</taxon>
        <taxon>Hypocreales</taxon>
        <taxon>Nectriaceae</taxon>
        <taxon>Fusarium</taxon>
        <taxon>Fusarium solani species complex</taxon>
    </lineage>
</organism>
<evidence type="ECO:0000256" key="1">
    <source>
        <dbReference type="SAM" id="Phobius"/>
    </source>
</evidence>
<evidence type="ECO:0000313" key="2">
    <source>
        <dbReference type="EMBL" id="RSM15880.1"/>
    </source>
</evidence>
<sequence length="128" mass="13650">MEKRDDKLKVSLDRGLALYAACGFVVVLLCEANSSALLTTGDKVQREADEKAEAAPPSDCASVFAAEAGAQQLRSRSFSVGSGPIALLAFLRRIFFKPHHICVAGPTFDSVPALDFDLGSMITDDLNC</sequence>
<keyword evidence="1" id="KW-0812">Transmembrane</keyword>
<keyword evidence="1" id="KW-1133">Transmembrane helix</keyword>
<evidence type="ECO:0008006" key="4">
    <source>
        <dbReference type="Google" id="ProtNLM"/>
    </source>
</evidence>
<reference evidence="2 3" key="1">
    <citation type="submission" date="2017-06" db="EMBL/GenBank/DDBJ databases">
        <title>Comparative genomic analysis of Ambrosia Fusariam Clade fungi.</title>
        <authorList>
            <person name="Stajich J.E."/>
            <person name="Carrillo J."/>
            <person name="Kijimoto T."/>
            <person name="Eskalen A."/>
            <person name="O'Donnell K."/>
            <person name="Kasson M."/>
        </authorList>
    </citation>
    <scope>NUCLEOTIDE SEQUENCE [LARGE SCALE GENOMIC DNA]</scope>
    <source>
        <strain evidence="2 3">NRRL62579</strain>
    </source>
</reference>
<accession>A0A428UNT8</accession>
<gene>
    <name evidence="2" type="ORF">CEP52_000436</name>
</gene>
<evidence type="ECO:0000313" key="3">
    <source>
        <dbReference type="Proteomes" id="UP000287144"/>
    </source>
</evidence>
<comment type="caution">
    <text evidence="2">The sequence shown here is derived from an EMBL/GenBank/DDBJ whole genome shotgun (WGS) entry which is preliminary data.</text>
</comment>
<feature type="transmembrane region" description="Helical" evidence="1">
    <location>
        <begin position="12"/>
        <end position="29"/>
    </location>
</feature>
<proteinExistence type="predicted"/>
<keyword evidence="3" id="KW-1185">Reference proteome</keyword>
<dbReference type="Proteomes" id="UP000287144">
    <property type="component" value="Unassembled WGS sequence"/>
</dbReference>
<name>A0A428UNT8_9HYPO</name>